<feature type="transmembrane region" description="Helical" evidence="1">
    <location>
        <begin position="658"/>
        <end position="688"/>
    </location>
</feature>
<feature type="transmembrane region" description="Helical" evidence="1">
    <location>
        <begin position="813"/>
        <end position="835"/>
    </location>
</feature>
<dbReference type="GO" id="GO:0005886">
    <property type="term" value="C:plasma membrane"/>
    <property type="evidence" value="ECO:0007669"/>
    <property type="project" value="UniProtKB-SubCell"/>
</dbReference>
<dbReference type="PANTHER" id="PTHR43471">
    <property type="entry name" value="ABC TRANSPORTER PERMEASE"/>
    <property type="match status" value="1"/>
</dbReference>
<name>A0AAW9A6J6_9BACL</name>
<feature type="transmembrane region" description="Helical" evidence="1">
    <location>
        <begin position="618"/>
        <end position="637"/>
    </location>
</feature>
<accession>A0AAW9A6J6</accession>
<dbReference type="AlphaFoldDB" id="A0AAW9A6J6"/>
<feature type="transmembrane region" description="Helical" evidence="1">
    <location>
        <begin position="411"/>
        <end position="429"/>
    </location>
</feature>
<dbReference type="Proteomes" id="UP001271648">
    <property type="component" value="Unassembled WGS sequence"/>
</dbReference>
<feature type="transmembrane region" description="Helical" evidence="1">
    <location>
        <begin position="268"/>
        <end position="291"/>
    </location>
</feature>
<comment type="caution">
    <text evidence="2">The sequence shown here is derived from an EMBL/GenBank/DDBJ whole genome shotgun (WGS) entry which is preliminary data.</text>
</comment>
<feature type="transmembrane region" description="Helical" evidence="1">
    <location>
        <begin position="730"/>
        <end position="753"/>
    </location>
</feature>
<organism evidence="2 3">
    <name type="scientific">Sporosarcina thermotolerans</name>
    <dbReference type="NCBI Taxonomy" id="633404"/>
    <lineage>
        <taxon>Bacteria</taxon>
        <taxon>Bacillati</taxon>
        <taxon>Bacillota</taxon>
        <taxon>Bacilli</taxon>
        <taxon>Bacillales</taxon>
        <taxon>Caryophanaceae</taxon>
        <taxon>Sporosarcina</taxon>
    </lineage>
</organism>
<evidence type="ECO:0000256" key="1">
    <source>
        <dbReference type="SAM" id="Phobius"/>
    </source>
</evidence>
<keyword evidence="3" id="KW-1185">Reference proteome</keyword>
<dbReference type="Pfam" id="PF12679">
    <property type="entry name" value="ABC2_membrane_2"/>
    <property type="match status" value="1"/>
</dbReference>
<evidence type="ECO:0000313" key="3">
    <source>
        <dbReference type="Proteomes" id="UP001271648"/>
    </source>
</evidence>
<feature type="transmembrane region" description="Helical" evidence="1">
    <location>
        <begin position="171"/>
        <end position="191"/>
    </location>
</feature>
<sequence length="854" mass="96835">MGLLKFELKKIYRQKKLIWLLVVVLLGVSFIFNQNFSKKETMKERYSDMIRPYSEEADGLYRFYKDMELKGNLDEEMVQQQVHVNEFGTIFFNWKGAIYYEEWSKIPAIEQGFLKNVESLEEAGGGFSALYALEREKAIQKNEWLLAHDLPYVDEEFPLAPALILKQSADLLLSAGAILFLVLFFGNAMTAEKEQQTWLTLKTQPIPRRQRILMKYAGMLFVMLVFLLLVACIGLLIPYLFGEQAWRFDYPQLVQSGEVFSFISTSAYLVRIFVLFFTAGALVFSFIMLLSTQLKSSFSVLIMTGFIGVVGFSVTLMNEGLQGFWNPFHLLNISTVVSETAAGSFWILPVSAIVWSLLILTAAFALPEGEKGLFGASDVKKPFDDGKTRRVQAIRNSALFEWRKLKRQGSLKQSIIILGLFAIIGYFLLGQISQKKEAEYIAAVEESLAQYRDMIIPDHERQLDTLDEKKAEAEKSGDEEMVKFYGEVELQRIETMLAHYKEVLAHYEIGKRAYEQKDWQTYNQFQLYRNRYMLGEFHNEYMGISGGLSGFDSYVKLEASKAEKEWLIKHEIQPIISGMMISTIYDSGDKELKKEHVEWNRKVDNNGLFSLYLYLDNFVYFIPMLLLLFVFGAGFAVEKGKRPTIQTLQTQPVEMRSVFFGKVTTAVLVGISGLVGIFAFVLLVGTLFNRFGDWYYPIFHYNSKKVVEAEGYTGMRAFEGGFDFMPLGEYVLSGVALSVCIFLFLIALVHLLGMFIPRSFVVFSLVGLICGFGYVLSDKLGDYAQFSPFTYLDIGRIVNGEVATVLNNPGVSVLNGCLVLVGAAVLLVGVGYGVLRLRSRVGVRKGKERLAATI</sequence>
<feature type="transmembrane region" description="Helical" evidence="1">
    <location>
        <begin position="298"/>
        <end position="317"/>
    </location>
</feature>
<proteinExistence type="predicted"/>
<gene>
    <name evidence="2" type="ORF">QTL97_06580</name>
</gene>
<dbReference type="EMBL" id="JAUBDJ010000003">
    <property type="protein sequence ID" value="MDW0116594.1"/>
    <property type="molecule type" value="Genomic_DNA"/>
</dbReference>
<keyword evidence="1" id="KW-0812">Transmembrane</keyword>
<keyword evidence="1" id="KW-0472">Membrane</keyword>
<evidence type="ECO:0000313" key="2">
    <source>
        <dbReference type="EMBL" id="MDW0116594.1"/>
    </source>
</evidence>
<keyword evidence="1" id="KW-1133">Transmembrane helix</keyword>
<feature type="transmembrane region" description="Helical" evidence="1">
    <location>
        <begin position="760"/>
        <end position="777"/>
    </location>
</feature>
<dbReference type="GO" id="GO:0140359">
    <property type="term" value="F:ABC-type transporter activity"/>
    <property type="evidence" value="ECO:0007669"/>
    <property type="project" value="InterPro"/>
</dbReference>
<reference evidence="2 3" key="1">
    <citation type="submission" date="2023-06" db="EMBL/GenBank/DDBJ databases">
        <title>Sporosarcina sp. nov., isolated from Korean traditional fermented seafood 'Jeotgal'.</title>
        <authorList>
            <person name="Yang A.I."/>
            <person name="Shin N.-R."/>
        </authorList>
    </citation>
    <scope>NUCLEOTIDE SEQUENCE [LARGE SCALE GENOMIC DNA]</scope>
    <source>
        <strain evidence="2 3">KCTC43456</strain>
    </source>
</reference>
<dbReference type="RefSeq" id="WP_317940476.1">
    <property type="nucleotide sequence ID" value="NZ_JAUBDJ010000003.1"/>
</dbReference>
<protein>
    <submittedName>
        <fullName evidence="2">ABC transporter permease subunit</fullName>
    </submittedName>
</protein>
<feature type="transmembrane region" description="Helical" evidence="1">
    <location>
        <begin position="212"/>
        <end position="241"/>
    </location>
</feature>
<feature type="transmembrane region" description="Helical" evidence="1">
    <location>
        <begin position="345"/>
        <end position="366"/>
    </location>
</feature>